<dbReference type="InterPro" id="IPR014756">
    <property type="entry name" value="Ig_E-set"/>
</dbReference>
<dbReference type="PANTHER" id="PTHR43002">
    <property type="entry name" value="GLYCOGEN DEBRANCHING ENZYME"/>
    <property type="match status" value="1"/>
</dbReference>
<evidence type="ECO:0000256" key="3">
    <source>
        <dbReference type="ARBA" id="ARBA00023295"/>
    </source>
</evidence>
<dbReference type="InterPro" id="IPR013783">
    <property type="entry name" value="Ig-like_fold"/>
</dbReference>
<evidence type="ECO:0000313" key="6">
    <source>
        <dbReference type="Proteomes" id="UP000018720"/>
    </source>
</evidence>
<keyword evidence="2 5" id="KW-0378">Hydrolase</keyword>
<dbReference type="RefSeq" id="WP_008590414.1">
    <property type="nucleotide sequence ID" value="NZ_AHOM02000004.1"/>
</dbReference>
<dbReference type="NCBIfam" id="TIGR02100">
    <property type="entry name" value="glgX_debranch"/>
    <property type="match status" value="1"/>
</dbReference>
<accession>A0ABN0HB39</accession>
<organism evidence="5 6">
    <name type="scientific">Leptospira licerasiae str. MMD4847</name>
    <dbReference type="NCBI Taxonomy" id="1049971"/>
    <lineage>
        <taxon>Bacteria</taxon>
        <taxon>Pseudomonadati</taxon>
        <taxon>Spirochaetota</taxon>
        <taxon>Spirochaetia</taxon>
        <taxon>Leptospirales</taxon>
        <taxon>Leptospiraceae</taxon>
        <taxon>Leptospira</taxon>
    </lineage>
</organism>
<keyword evidence="6" id="KW-1185">Reference proteome</keyword>
<dbReference type="InterPro" id="IPR006047">
    <property type="entry name" value="GH13_cat_dom"/>
</dbReference>
<dbReference type="CDD" id="cd02856">
    <property type="entry name" value="E_set_GDE_Isoamylase_N"/>
    <property type="match status" value="1"/>
</dbReference>
<dbReference type="Pfam" id="PF02922">
    <property type="entry name" value="CBM_48"/>
    <property type="match status" value="1"/>
</dbReference>
<dbReference type="InterPro" id="IPR044505">
    <property type="entry name" value="GlgX_Isoamylase_N_E_set"/>
</dbReference>
<dbReference type="EC" id="3.2.1.-" evidence="5"/>
<dbReference type="SMART" id="SM00642">
    <property type="entry name" value="Aamy"/>
    <property type="match status" value="1"/>
</dbReference>
<evidence type="ECO:0000256" key="2">
    <source>
        <dbReference type="ARBA" id="ARBA00022801"/>
    </source>
</evidence>
<dbReference type="Proteomes" id="UP000018720">
    <property type="component" value="Unassembled WGS sequence"/>
</dbReference>
<proteinExistence type="inferred from homology"/>
<comment type="caution">
    <text evidence="5">The sequence shown here is derived from an EMBL/GenBank/DDBJ whole genome shotgun (WGS) entry which is preliminary data.</text>
</comment>
<dbReference type="GO" id="GO:0016798">
    <property type="term" value="F:hydrolase activity, acting on glycosyl bonds"/>
    <property type="evidence" value="ECO:0007669"/>
    <property type="project" value="UniProtKB-KW"/>
</dbReference>
<name>A0ABN0HB39_9LEPT</name>
<comment type="similarity">
    <text evidence="1">Belongs to the glycosyl hydrolase 13 family.</text>
</comment>
<keyword evidence="3 5" id="KW-0326">Glycosidase</keyword>
<dbReference type="SUPFAM" id="SSF51445">
    <property type="entry name" value="(Trans)glycosidases"/>
    <property type="match status" value="1"/>
</dbReference>
<gene>
    <name evidence="5" type="primary">glgX</name>
    <name evidence="5" type="ORF">LEP1GSC178_3013</name>
</gene>
<dbReference type="Gene3D" id="2.60.40.10">
    <property type="entry name" value="Immunoglobulins"/>
    <property type="match status" value="1"/>
</dbReference>
<sequence>MSLAPGKPYPLGASWDGKGVNFAVYSEYATKVEVCIFSGSDSPKEKYRVSLDSKSGPVWHGYLSELKPGTVYGYRVHGPYEPREGHWFNPNKVLLDPYARSIARLPVLDLSLYAYRRESLEKIPEETEISLMSETDNAAFCSLSRVSDENFDWSNDVRPSHSWQDTILYEAHIKSMTFGHPDIPKDLKGTFLGFCSEPILKHFKKMGITSIELLPIHQAYSSVRLQTSGLIDYWGYNTLGFFLPDLRYARKGAESEVIRDFKTMVKKFHREGIEIILDVVYNHTCEEDHFGPNLHFRGLCNRSYYRLEDHKKMMYKNYSGCGNTLDISKPVVLDLILNSLRYWATEMHVDGFRFDLAASLIRGNDGAPEAFPSFLAALKRDPLLSELKLIAEPWDLKGNLHDCFPSPWREWNEGFRDSSRKFWISDNVDSRQFLHHLGQKRFTEESAKDLPFEKLNYITCHDGFTLQDLVSYNVKHNEKNGENNRDGTDRNYSWNCGVEGYCLNEDVVSLRERQKRNLIATLFLSSCVPMISGGDELSRTQEGNNNAYCQDNEINFYDWGQYPEKRDFLEFVDFLIRYRKSSQVFGKIETLLSDEKSLLWKSIVSDEYGVEVSKPSFTGSGTFPISWCARFRKTDHKNTAPEWDSEIGFILLLNPTHREVKFVFPESFSGSPLCKVLDTSVKNHPLEIKEVLLTSCTIPPRSLVLFEELGSTMHG</sequence>
<dbReference type="Gene3D" id="3.20.20.80">
    <property type="entry name" value="Glycosidases"/>
    <property type="match status" value="1"/>
</dbReference>
<evidence type="ECO:0000259" key="4">
    <source>
        <dbReference type="SMART" id="SM00642"/>
    </source>
</evidence>
<evidence type="ECO:0000256" key="1">
    <source>
        <dbReference type="ARBA" id="ARBA00008061"/>
    </source>
</evidence>
<dbReference type="Pfam" id="PF00128">
    <property type="entry name" value="Alpha-amylase"/>
    <property type="match status" value="1"/>
</dbReference>
<dbReference type="CDD" id="cd11326">
    <property type="entry name" value="AmyAc_Glg_debranch"/>
    <property type="match status" value="1"/>
</dbReference>
<dbReference type="InterPro" id="IPR011837">
    <property type="entry name" value="Glycogen_debranch_GlgX"/>
</dbReference>
<protein>
    <submittedName>
        <fullName evidence="5">Glycogen debranching enzyme GlgX</fullName>
        <ecNumber evidence="5">3.2.1.-</ecNumber>
    </submittedName>
</protein>
<dbReference type="InterPro" id="IPR017853">
    <property type="entry name" value="GH"/>
</dbReference>
<dbReference type="SUPFAM" id="SSF81296">
    <property type="entry name" value="E set domains"/>
    <property type="match status" value="1"/>
</dbReference>
<dbReference type="InterPro" id="IPR004193">
    <property type="entry name" value="Glyco_hydro_13_N"/>
</dbReference>
<dbReference type="EMBL" id="AHOM02000004">
    <property type="protein sequence ID" value="EJZ42908.1"/>
    <property type="molecule type" value="Genomic_DNA"/>
</dbReference>
<feature type="domain" description="Glycosyl hydrolase family 13 catalytic" evidence="4">
    <location>
        <begin position="170"/>
        <end position="579"/>
    </location>
</feature>
<evidence type="ECO:0000313" key="5">
    <source>
        <dbReference type="EMBL" id="EJZ42908.1"/>
    </source>
</evidence>
<reference evidence="5 6" key="1">
    <citation type="submission" date="2012-08" db="EMBL/GenBank/DDBJ databases">
        <authorList>
            <person name="Harkins D.M."/>
            <person name="Durkin A.S."/>
            <person name="Selengut J.D."/>
            <person name="Sanka R."/>
            <person name="DePew J."/>
            <person name="Purushe J."/>
            <person name="Matthias M.A."/>
            <person name="Vinetz J.M."/>
            <person name="Sutton G.G."/>
            <person name="Nelson W.C."/>
            <person name="Fouts D.E."/>
        </authorList>
    </citation>
    <scope>NUCLEOTIDE SEQUENCE [LARGE SCALE GENOMIC DNA]</scope>
    <source>
        <strain evidence="5 6">MMD4847</strain>
    </source>
</reference>